<evidence type="ECO:0000313" key="3">
    <source>
        <dbReference type="Proteomes" id="UP001652625"/>
    </source>
</evidence>
<name>A0ABM4D0L1_HYDVU</name>
<reference evidence="4" key="1">
    <citation type="submission" date="2025-08" db="UniProtKB">
        <authorList>
            <consortium name="RefSeq"/>
        </authorList>
    </citation>
    <scope>IDENTIFICATION</scope>
</reference>
<keyword evidence="3" id="KW-1185">Reference proteome</keyword>
<dbReference type="GeneID" id="124808214"/>
<evidence type="ECO:0000313" key="4">
    <source>
        <dbReference type="RefSeq" id="XP_065667783.1"/>
    </source>
</evidence>
<dbReference type="Pfam" id="PF00071">
    <property type="entry name" value="Ras"/>
    <property type="match status" value="1"/>
</dbReference>
<dbReference type="NCBIfam" id="TIGR00231">
    <property type="entry name" value="small_GTP"/>
    <property type="match status" value="1"/>
</dbReference>
<dbReference type="PROSITE" id="PS51421">
    <property type="entry name" value="RAS"/>
    <property type="match status" value="1"/>
</dbReference>
<dbReference type="PROSITE" id="PS51419">
    <property type="entry name" value="RAB"/>
    <property type="match status" value="1"/>
</dbReference>
<dbReference type="Proteomes" id="UP001652625">
    <property type="component" value="Chromosome 12"/>
</dbReference>
<dbReference type="RefSeq" id="XP_065667783.1">
    <property type="nucleotide sequence ID" value="XM_065811711.1"/>
</dbReference>
<keyword evidence="2" id="KW-0342">GTP-binding</keyword>
<sequence length="231" mass="26553">METPVQCPLLKSYCEIMSHPIVVKKKSESKFFFAVENTSRIPRKFSVAFYGDKKVGKTSILQRTTTGCYHKKYEPTISDIFEVEVQKQDCSKTHLTVYDTSGLHPFPAMMRVTLSHCDACVIVFSLTSEKTLLFAENKILEIQKIKGKTFPCILVGNQSDSSNREVIFEKALRLAVKYSCSYLEVSAELNKNINELFSSVLKKINNYERYFKNSNAFQKQRYKMMSDLTLL</sequence>
<dbReference type="InterPro" id="IPR005225">
    <property type="entry name" value="Small_GTP-bd"/>
</dbReference>
<dbReference type="InterPro" id="IPR020849">
    <property type="entry name" value="Small_GTPase_Ras-type"/>
</dbReference>
<dbReference type="SMART" id="SM00175">
    <property type="entry name" value="RAB"/>
    <property type="match status" value="1"/>
</dbReference>
<dbReference type="InterPro" id="IPR001806">
    <property type="entry name" value="Small_GTPase"/>
</dbReference>
<dbReference type="InterPro" id="IPR027417">
    <property type="entry name" value="P-loop_NTPase"/>
</dbReference>
<gene>
    <name evidence="4" type="primary">LOC124808214</name>
</gene>
<accession>A0ABM4D0L1</accession>
<dbReference type="SMART" id="SM00174">
    <property type="entry name" value="RHO"/>
    <property type="match status" value="1"/>
</dbReference>
<organism evidence="3 4">
    <name type="scientific">Hydra vulgaris</name>
    <name type="common">Hydra</name>
    <name type="synonym">Hydra attenuata</name>
    <dbReference type="NCBI Taxonomy" id="6087"/>
    <lineage>
        <taxon>Eukaryota</taxon>
        <taxon>Metazoa</taxon>
        <taxon>Cnidaria</taxon>
        <taxon>Hydrozoa</taxon>
        <taxon>Hydroidolina</taxon>
        <taxon>Anthoathecata</taxon>
        <taxon>Aplanulata</taxon>
        <taxon>Hydridae</taxon>
        <taxon>Hydra</taxon>
    </lineage>
</organism>
<proteinExistence type="predicted"/>
<protein>
    <submittedName>
        <fullName evidence="4">GTP-binding protein Di-Ras2 isoform X2</fullName>
    </submittedName>
</protein>
<evidence type="ECO:0000256" key="1">
    <source>
        <dbReference type="ARBA" id="ARBA00022741"/>
    </source>
</evidence>
<dbReference type="Gene3D" id="3.40.50.300">
    <property type="entry name" value="P-loop containing nucleotide triphosphate hydrolases"/>
    <property type="match status" value="1"/>
</dbReference>
<dbReference type="PANTHER" id="PTHR24070">
    <property type="entry name" value="RAS, DI-RAS, AND RHEB FAMILY MEMBERS OF SMALL GTPASE SUPERFAMILY"/>
    <property type="match status" value="1"/>
</dbReference>
<keyword evidence="1" id="KW-0547">Nucleotide-binding</keyword>
<dbReference type="SMART" id="SM00173">
    <property type="entry name" value="RAS"/>
    <property type="match status" value="1"/>
</dbReference>
<dbReference type="SUPFAM" id="SSF52540">
    <property type="entry name" value="P-loop containing nucleoside triphosphate hydrolases"/>
    <property type="match status" value="1"/>
</dbReference>
<evidence type="ECO:0000256" key="2">
    <source>
        <dbReference type="ARBA" id="ARBA00023134"/>
    </source>
</evidence>
<dbReference type="PRINTS" id="PR00449">
    <property type="entry name" value="RASTRNSFRMNG"/>
</dbReference>